<dbReference type="InterPro" id="IPR050246">
    <property type="entry name" value="Class_II_FBP_aldolase"/>
</dbReference>
<keyword evidence="5" id="KW-1185">Reference proteome</keyword>
<dbReference type="RefSeq" id="WP_091233954.1">
    <property type="nucleotide sequence ID" value="NZ_FMKA01000012.1"/>
</dbReference>
<feature type="active site" description="Proton donor" evidence="1">
    <location>
        <position position="83"/>
    </location>
</feature>
<feature type="binding site" evidence="3">
    <location>
        <position position="105"/>
    </location>
    <ligand>
        <name>Zn(2+)</name>
        <dbReference type="ChEBI" id="CHEBI:29105"/>
        <label>2</label>
    </ligand>
</feature>
<dbReference type="NCBIfam" id="TIGR00167">
    <property type="entry name" value="cbbA"/>
    <property type="match status" value="1"/>
</dbReference>
<feature type="binding site" evidence="3">
    <location>
        <position position="135"/>
    </location>
    <ligand>
        <name>Zn(2+)</name>
        <dbReference type="ChEBI" id="CHEBI:29105"/>
        <label>2</label>
    </ligand>
</feature>
<comment type="cofactor">
    <cofactor evidence="3">
        <name>Zn(2+)</name>
        <dbReference type="ChEBI" id="CHEBI:29105"/>
    </cofactor>
    <text evidence="3">Binds 2 Zn(2+) ions per subunit. One is catalytic and the other provides a structural contribution.</text>
</comment>
<dbReference type="GO" id="GO:0008270">
    <property type="term" value="F:zinc ion binding"/>
    <property type="evidence" value="ECO:0007669"/>
    <property type="project" value="InterPro"/>
</dbReference>
<feature type="binding site" evidence="3">
    <location>
        <position position="180"/>
    </location>
    <ligand>
        <name>Zn(2+)</name>
        <dbReference type="ChEBI" id="CHEBI:29105"/>
        <label>1</label>
        <note>catalytic</note>
    </ligand>
</feature>
<reference evidence="4 5" key="1">
    <citation type="submission" date="2016-09" db="EMBL/GenBank/DDBJ databases">
        <authorList>
            <person name="Capua I."/>
            <person name="De Benedictis P."/>
            <person name="Joannis T."/>
            <person name="Lombin L.H."/>
            <person name="Cattoli G."/>
        </authorList>
    </citation>
    <scope>NUCLEOTIDE SEQUENCE [LARGE SCALE GENOMIC DNA]</scope>
    <source>
        <strain evidence="4 5">GluBS11</strain>
    </source>
</reference>
<proteinExistence type="predicted"/>
<feature type="binding site" evidence="3">
    <location>
        <position position="208"/>
    </location>
    <ligand>
        <name>Zn(2+)</name>
        <dbReference type="ChEBI" id="CHEBI:29105"/>
        <label>1</label>
        <note>catalytic</note>
    </ligand>
</feature>
<organism evidence="4 5">
    <name type="scientific">Anaerobium acetethylicum</name>
    <dbReference type="NCBI Taxonomy" id="1619234"/>
    <lineage>
        <taxon>Bacteria</taxon>
        <taxon>Bacillati</taxon>
        <taxon>Bacillota</taxon>
        <taxon>Clostridia</taxon>
        <taxon>Lachnospirales</taxon>
        <taxon>Lachnospiraceae</taxon>
        <taxon>Anaerobium</taxon>
    </lineage>
</organism>
<dbReference type="CDD" id="cd00947">
    <property type="entry name" value="TBP_aldolase_IIB"/>
    <property type="match status" value="1"/>
</dbReference>
<dbReference type="PANTHER" id="PTHR30304:SF0">
    <property type="entry name" value="D-TAGATOSE-1,6-BISPHOSPHATE ALDOLASE SUBUNIT GATY-RELATED"/>
    <property type="match status" value="1"/>
</dbReference>
<dbReference type="EMBL" id="FMKA01000012">
    <property type="protein sequence ID" value="SCP97637.1"/>
    <property type="molecule type" value="Genomic_DNA"/>
</dbReference>
<feature type="binding site" evidence="2">
    <location>
        <begin position="230"/>
        <end position="233"/>
    </location>
    <ligand>
        <name>dihydroxyacetone phosphate</name>
        <dbReference type="ChEBI" id="CHEBI:57642"/>
    </ligand>
</feature>
<dbReference type="AlphaFoldDB" id="A0A1D3TUC9"/>
<accession>A0A1D3TUC9</accession>
<evidence type="ECO:0000256" key="1">
    <source>
        <dbReference type="PIRSR" id="PIRSR001359-1"/>
    </source>
</evidence>
<dbReference type="GO" id="GO:0016832">
    <property type="term" value="F:aldehyde-lyase activity"/>
    <property type="evidence" value="ECO:0007669"/>
    <property type="project" value="InterPro"/>
</dbReference>
<evidence type="ECO:0000256" key="2">
    <source>
        <dbReference type="PIRSR" id="PIRSR001359-2"/>
    </source>
</evidence>
<feature type="binding site" evidence="2">
    <location>
        <begin position="209"/>
        <end position="211"/>
    </location>
    <ligand>
        <name>dihydroxyacetone phosphate</name>
        <dbReference type="ChEBI" id="CHEBI:57642"/>
    </ligand>
</feature>
<evidence type="ECO:0000313" key="5">
    <source>
        <dbReference type="Proteomes" id="UP000199315"/>
    </source>
</evidence>
<dbReference type="PANTHER" id="PTHR30304">
    <property type="entry name" value="D-TAGATOSE-1,6-BISPHOSPHATE ALDOLASE"/>
    <property type="match status" value="1"/>
</dbReference>
<dbReference type="Pfam" id="PF01116">
    <property type="entry name" value="F_bP_aldolase"/>
    <property type="match status" value="1"/>
</dbReference>
<dbReference type="Proteomes" id="UP000199315">
    <property type="component" value="Unassembled WGS sequence"/>
</dbReference>
<dbReference type="Gene3D" id="3.20.20.70">
    <property type="entry name" value="Aldolase class I"/>
    <property type="match status" value="1"/>
</dbReference>
<dbReference type="InterPro" id="IPR000771">
    <property type="entry name" value="FBA_II"/>
</dbReference>
<dbReference type="GO" id="GO:0005975">
    <property type="term" value="P:carbohydrate metabolic process"/>
    <property type="evidence" value="ECO:0007669"/>
    <property type="project" value="InterPro"/>
</dbReference>
<feature type="binding site" evidence="3">
    <location>
        <position position="84"/>
    </location>
    <ligand>
        <name>Zn(2+)</name>
        <dbReference type="ChEBI" id="CHEBI:29105"/>
        <label>1</label>
        <note>catalytic</note>
    </ligand>
</feature>
<feature type="binding site" evidence="2">
    <location>
        <position position="181"/>
    </location>
    <ligand>
        <name>dihydroxyacetone phosphate</name>
        <dbReference type="ChEBI" id="CHEBI:57642"/>
    </ligand>
</feature>
<keyword evidence="3" id="KW-0862">Zinc</keyword>
<dbReference type="OrthoDB" id="9803995at2"/>
<gene>
    <name evidence="4" type="ORF">SAMN05421730_101258</name>
</gene>
<keyword evidence="3" id="KW-0479">Metal-binding</keyword>
<dbReference type="InterPro" id="IPR013785">
    <property type="entry name" value="Aldolase_TIM"/>
</dbReference>
<sequence>MLVTNKEALEDAARNGYAIPAINTQGGNYDIIWAICRAAEEMRSPIILAHYVSTGEYAGNDWFVEVAKWCANKVSVPVSIHLDHGDSFEICKEALDLGFTSVMIDGSSRSTEENAELTDRVVQEARKYGVMVEAEIGELVRLDGDGAVAENKNVADPEEVRKFLSLCQPDSLAIGIGNAHGYYKGKPDIRLDILKKVREFTDIPLVLHGCTGMSEDTIKEAIGLGVAKINFGTEIRYKYVEHYEEGLKELNHQGHSWKLSQFANEKLSEDVKAIIRLAGSEGKAVKSEAAMEAVQ</sequence>
<dbReference type="STRING" id="1619234.SAMN05421730_101258"/>
<protein>
    <submittedName>
        <fullName evidence="4">Fructose-bisphosphate aldolase, class II</fullName>
    </submittedName>
</protein>
<name>A0A1D3TUC9_9FIRM</name>
<dbReference type="SUPFAM" id="SSF51569">
    <property type="entry name" value="Aldolase"/>
    <property type="match status" value="1"/>
</dbReference>
<dbReference type="PIRSF" id="PIRSF001359">
    <property type="entry name" value="F_bP_aldolase_II"/>
    <property type="match status" value="1"/>
</dbReference>
<evidence type="ECO:0000313" key="4">
    <source>
        <dbReference type="EMBL" id="SCP97637.1"/>
    </source>
</evidence>
<evidence type="ECO:0000256" key="3">
    <source>
        <dbReference type="PIRSR" id="PIRSR001359-3"/>
    </source>
</evidence>